<dbReference type="PRINTS" id="PR00449">
    <property type="entry name" value="RASTRNSFRMNG"/>
</dbReference>
<proteinExistence type="inferred from homology"/>
<dbReference type="OrthoDB" id="9989112at2759"/>
<keyword evidence="4" id="KW-0813">Transport</keyword>
<keyword evidence="7" id="KW-0636">Prenylation</keyword>
<evidence type="ECO:0000256" key="7">
    <source>
        <dbReference type="ARBA" id="ARBA00023289"/>
    </source>
</evidence>
<dbReference type="GO" id="GO:0005525">
    <property type="term" value="F:GTP binding"/>
    <property type="evidence" value="ECO:0007669"/>
    <property type="project" value="UniProtKB-KW"/>
</dbReference>
<dbReference type="Proteomes" id="UP000239757">
    <property type="component" value="Unassembled WGS sequence"/>
</dbReference>
<dbReference type="InterPro" id="IPR001806">
    <property type="entry name" value="Small_GTPase"/>
</dbReference>
<dbReference type="GO" id="GO:0005774">
    <property type="term" value="C:vacuolar membrane"/>
    <property type="evidence" value="ECO:0007669"/>
    <property type="project" value="TreeGrafter"/>
</dbReference>
<evidence type="ECO:0000256" key="2">
    <source>
        <dbReference type="ARBA" id="ARBA00022481"/>
    </source>
</evidence>
<evidence type="ECO:0000313" key="9">
    <source>
        <dbReference type="EMBL" id="PPS03154.1"/>
    </source>
</evidence>
<dbReference type="PANTHER" id="PTHR47981">
    <property type="entry name" value="RAB FAMILY"/>
    <property type="match status" value="1"/>
</dbReference>
<organism evidence="9 10">
    <name type="scientific">Gossypium barbadense</name>
    <name type="common">Sea Island cotton</name>
    <name type="synonym">Hibiscus barbadensis</name>
    <dbReference type="NCBI Taxonomy" id="3634"/>
    <lineage>
        <taxon>Eukaryota</taxon>
        <taxon>Viridiplantae</taxon>
        <taxon>Streptophyta</taxon>
        <taxon>Embryophyta</taxon>
        <taxon>Tracheophyta</taxon>
        <taxon>Spermatophyta</taxon>
        <taxon>Magnoliopsida</taxon>
        <taxon>eudicotyledons</taxon>
        <taxon>Gunneridae</taxon>
        <taxon>Pentapetalae</taxon>
        <taxon>rosids</taxon>
        <taxon>malvids</taxon>
        <taxon>Malvales</taxon>
        <taxon>Malvaceae</taxon>
        <taxon>Malvoideae</taxon>
        <taxon>Gossypium</taxon>
    </lineage>
</organism>
<evidence type="ECO:0000256" key="4">
    <source>
        <dbReference type="ARBA" id="ARBA00022927"/>
    </source>
</evidence>
<keyword evidence="3" id="KW-0547">Nucleotide-binding</keyword>
<dbReference type="GO" id="GO:0012505">
    <property type="term" value="C:endomembrane system"/>
    <property type="evidence" value="ECO:0007669"/>
    <property type="project" value="UniProtKB-SubCell"/>
</dbReference>
<dbReference type="EMBL" id="KZ664796">
    <property type="protein sequence ID" value="PPS03154.1"/>
    <property type="molecule type" value="Genomic_DNA"/>
</dbReference>
<comment type="subcellular location">
    <subcellularLocation>
        <location evidence="8">Endomembrane system</location>
        <topology evidence="8">Lipid-anchor</topology>
        <orientation evidence="8">Cytoplasmic side</orientation>
    </subcellularLocation>
</comment>
<gene>
    <name evidence="9" type="ORF">GOBAR_AA17515</name>
</gene>
<comment type="similarity">
    <text evidence="1">Belongs to the small GTPase superfamily. Rab family.</text>
</comment>
<evidence type="ECO:0000256" key="6">
    <source>
        <dbReference type="ARBA" id="ARBA00023288"/>
    </source>
</evidence>
<keyword evidence="2" id="KW-0488">Methylation</keyword>
<dbReference type="SMART" id="SM00175">
    <property type="entry name" value="RAB"/>
    <property type="match status" value="1"/>
</dbReference>
<dbReference type="SUPFAM" id="SSF52540">
    <property type="entry name" value="P-loop containing nucleoside triphosphate hydrolases"/>
    <property type="match status" value="1"/>
</dbReference>
<protein>
    <recommendedName>
        <fullName evidence="11">Ras-related protein Rab7</fullName>
    </recommendedName>
</protein>
<sequence length="130" mass="14829">MMATIINVLQDQTRNITMDKLSKQYKRWPLKQWMANPTDPRTFPFILLGNKIDVDGGNTRVVSEKKAKDWCASKENIPYFETSAKEDINVDVAFHCIAKTALVNEREQDIYFQGIPDAVNETEQRGGCAC</sequence>
<dbReference type="GO" id="GO:0003924">
    <property type="term" value="F:GTPase activity"/>
    <property type="evidence" value="ECO:0007669"/>
    <property type="project" value="InterPro"/>
</dbReference>
<keyword evidence="6" id="KW-0449">Lipoprotein</keyword>
<name>A0A2P5XIM2_GOSBA</name>
<dbReference type="InterPro" id="IPR027417">
    <property type="entry name" value="P-loop_NTPase"/>
</dbReference>
<evidence type="ECO:0000256" key="1">
    <source>
        <dbReference type="ARBA" id="ARBA00006270"/>
    </source>
</evidence>
<reference evidence="9 10" key="1">
    <citation type="submission" date="2015-01" db="EMBL/GenBank/DDBJ databases">
        <title>Genome of allotetraploid Gossypium barbadense reveals genomic plasticity and fiber elongation in cotton evolution.</title>
        <authorList>
            <person name="Chen X."/>
            <person name="Liu X."/>
            <person name="Zhao B."/>
            <person name="Zheng H."/>
            <person name="Hu Y."/>
            <person name="Lu G."/>
            <person name="Yang C."/>
            <person name="Chen J."/>
            <person name="Shan C."/>
            <person name="Zhang L."/>
            <person name="Zhou Y."/>
            <person name="Wang L."/>
            <person name="Guo W."/>
            <person name="Bai Y."/>
            <person name="Ruan J."/>
            <person name="Shangguan X."/>
            <person name="Mao Y."/>
            <person name="Jiang J."/>
            <person name="Zhu Y."/>
            <person name="Lei J."/>
            <person name="Kang H."/>
            <person name="Chen S."/>
            <person name="He X."/>
            <person name="Wang R."/>
            <person name="Wang Y."/>
            <person name="Chen J."/>
            <person name="Wang L."/>
            <person name="Yu S."/>
            <person name="Wang B."/>
            <person name="Wei J."/>
            <person name="Song S."/>
            <person name="Lu X."/>
            <person name="Gao Z."/>
            <person name="Gu W."/>
            <person name="Deng X."/>
            <person name="Ma D."/>
            <person name="Wang S."/>
            <person name="Liang W."/>
            <person name="Fang L."/>
            <person name="Cai C."/>
            <person name="Zhu X."/>
            <person name="Zhou B."/>
            <person name="Zhang Y."/>
            <person name="Chen Z."/>
            <person name="Xu S."/>
            <person name="Zhu R."/>
            <person name="Wang S."/>
            <person name="Zhang T."/>
            <person name="Zhao G."/>
        </authorList>
    </citation>
    <scope>NUCLEOTIDE SEQUENCE [LARGE SCALE GENOMIC DNA]</scope>
    <source>
        <strain evidence="10">cv. Xinhai21</strain>
        <tissue evidence="9">Leaf</tissue>
    </source>
</reference>
<evidence type="ECO:0000256" key="3">
    <source>
        <dbReference type="ARBA" id="ARBA00022741"/>
    </source>
</evidence>
<dbReference type="PANTHER" id="PTHR47981:SF2">
    <property type="entry name" value="RAS-RELATED PROTEIN RABG3B"/>
    <property type="match status" value="1"/>
</dbReference>
<dbReference type="PROSITE" id="PS51419">
    <property type="entry name" value="RAB"/>
    <property type="match status" value="1"/>
</dbReference>
<evidence type="ECO:0000256" key="8">
    <source>
        <dbReference type="ARBA" id="ARBA00046278"/>
    </source>
</evidence>
<dbReference type="Pfam" id="PF00071">
    <property type="entry name" value="Ras"/>
    <property type="match status" value="1"/>
</dbReference>
<dbReference type="AlphaFoldDB" id="A0A2P5XIM2"/>
<accession>A0A2P5XIM2</accession>
<keyword evidence="5" id="KW-0342">GTP-binding</keyword>
<evidence type="ECO:0008006" key="11">
    <source>
        <dbReference type="Google" id="ProtNLM"/>
    </source>
</evidence>
<dbReference type="Gene3D" id="3.40.50.300">
    <property type="entry name" value="P-loop containing nucleotide triphosphate hydrolases"/>
    <property type="match status" value="1"/>
</dbReference>
<evidence type="ECO:0000313" key="10">
    <source>
        <dbReference type="Proteomes" id="UP000239757"/>
    </source>
</evidence>
<evidence type="ECO:0000256" key="5">
    <source>
        <dbReference type="ARBA" id="ARBA00023134"/>
    </source>
</evidence>
<keyword evidence="4" id="KW-0653">Protein transport</keyword>
<dbReference type="GO" id="GO:0015031">
    <property type="term" value="P:protein transport"/>
    <property type="evidence" value="ECO:0007669"/>
    <property type="project" value="UniProtKB-KW"/>
</dbReference>